<dbReference type="Pfam" id="PF00995">
    <property type="entry name" value="Sec1"/>
    <property type="match status" value="1"/>
</dbReference>
<dbReference type="EMBL" id="ML995475">
    <property type="protein sequence ID" value="KAF2146694.1"/>
    <property type="molecule type" value="Genomic_DNA"/>
</dbReference>
<dbReference type="InterPro" id="IPR001619">
    <property type="entry name" value="Sec1-like"/>
</dbReference>
<keyword evidence="4" id="KW-1185">Reference proteome</keyword>
<sequence length="707" mass="75817">MAPHAAPLNPSDISDAARRSLLGLLEGVRGRKNIVFERSLSGPLNLLVKFSQLQEYGVDRPFFLENGNIDSSQRNVVFIARGDKAKTALAVAEQIKKLRHSSQTDHEFSIFWVPRRTLVADQVLEEAGVLGEVNMAEWPLDFVPLTDDLLSLELDDAVSDLYLRKDPTPTFLSARALMRLQEKHGLFPRIVGKGDNARRLIDLLVRMRTEVLASPSSSMDSPLGLTPSSVLDSLIVIDREVDFPTALMTQLTYEGLLDEEFYIQSNQIEVESSVVGSAPGGPSQPGASSSTQALKRKIPLEASDTLYSTLRDTNFATVGPLLNKVARRLQQSYENRNIAQKTTSELRDFVSKLPGYQAEQASLKLHTSLAEEIIKHTRSDIFSRVLEVQQNLVAGADPSSQHDNIEELMARGVKAETVLRLLCLESCLHGGLRPRDLENFKRAVLHAYGHQHLLTLANLERAGLLVPRSGGVGVGLPGVVGSGGSAARPAPSTNYSAARRALGLIIDEVNEAEPDDIAYVFSGYAPLSVRLVQCVLQKEYVTALSSSNPARRAETFTSTLAAAATGAASSATGSRTGSPAPAPTPPPAAAASIHAQGWRPFDDVLRHVRGATVDVAQPGEEKAARARALLNGNGSNNNNHGGSSKTIVVFFLGGITRAEIAALRFVSRALAEEGRGRRIVVATTGVVRGDGVVGAAIERGALGGAGV</sequence>
<dbReference type="Gene3D" id="1.25.40.850">
    <property type="match status" value="1"/>
</dbReference>
<dbReference type="RefSeq" id="XP_033402403.1">
    <property type="nucleotide sequence ID" value="XM_033545542.1"/>
</dbReference>
<evidence type="ECO:0000256" key="2">
    <source>
        <dbReference type="SAM" id="MobiDB-lite"/>
    </source>
</evidence>
<dbReference type="Gene3D" id="3.90.830.10">
    <property type="entry name" value="Syntaxin Binding Protein 1, Chain A, domain 2"/>
    <property type="match status" value="1"/>
</dbReference>
<dbReference type="Gene3D" id="3.40.50.2060">
    <property type="match status" value="1"/>
</dbReference>
<reference evidence="3" key="1">
    <citation type="journal article" date="2020" name="Stud. Mycol.">
        <title>101 Dothideomycetes genomes: a test case for predicting lifestyles and emergence of pathogens.</title>
        <authorList>
            <person name="Haridas S."/>
            <person name="Albert R."/>
            <person name="Binder M."/>
            <person name="Bloem J."/>
            <person name="Labutti K."/>
            <person name="Salamov A."/>
            <person name="Andreopoulos B."/>
            <person name="Baker S."/>
            <person name="Barry K."/>
            <person name="Bills G."/>
            <person name="Bluhm B."/>
            <person name="Cannon C."/>
            <person name="Castanera R."/>
            <person name="Culley D."/>
            <person name="Daum C."/>
            <person name="Ezra D."/>
            <person name="Gonzalez J."/>
            <person name="Henrissat B."/>
            <person name="Kuo A."/>
            <person name="Liang C."/>
            <person name="Lipzen A."/>
            <person name="Lutzoni F."/>
            <person name="Magnuson J."/>
            <person name="Mondo S."/>
            <person name="Nolan M."/>
            <person name="Ohm R."/>
            <person name="Pangilinan J."/>
            <person name="Park H.-J."/>
            <person name="Ramirez L."/>
            <person name="Alfaro M."/>
            <person name="Sun H."/>
            <person name="Tritt A."/>
            <person name="Yoshinaga Y."/>
            <person name="Zwiers L.-H."/>
            <person name="Turgeon B."/>
            <person name="Goodwin S."/>
            <person name="Spatafora J."/>
            <person name="Crous P."/>
            <person name="Grigoriev I."/>
        </authorList>
    </citation>
    <scope>NUCLEOTIDE SEQUENCE</scope>
    <source>
        <strain evidence="3">CBS 121167</strain>
    </source>
</reference>
<protein>
    <recommendedName>
        <fullName evidence="5">Sec1-like protein</fullName>
    </recommendedName>
</protein>
<dbReference type="InterPro" id="IPR043155">
    <property type="entry name" value="VPS33_dom3b"/>
</dbReference>
<dbReference type="GeneID" id="54303050"/>
<feature type="region of interest" description="Disordered" evidence="2">
    <location>
        <begin position="567"/>
        <end position="590"/>
    </location>
</feature>
<gene>
    <name evidence="3" type="ORF">K452DRAFT_348417</name>
</gene>
<dbReference type="AlphaFoldDB" id="A0A6A6BTZ9"/>
<feature type="region of interest" description="Disordered" evidence="2">
    <location>
        <begin position="273"/>
        <end position="293"/>
    </location>
</feature>
<dbReference type="SUPFAM" id="SSF56815">
    <property type="entry name" value="Sec1/munc18-like (SM) proteins"/>
    <property type="match status" value="1"/>
</dbReference>
<dbReference type="InterPro" id="IPR043127">
    <property type="entry name" value="Sec-1-like_dom3a"/>
</dbReference>
<feature type="compositionally biased region" description="Low complexity" evidence="2">
    <location>
        <begin position="273"/>
        <end position="290"/>
    </location>
</feature>
<organism evidence="3 4">
    <name type="scientific">Aplosporella prunicola CBS 121167</name>
    <dbReference type="NCBI Taxonomy" id="1176127"/>
    <lineage>
        <taxon>Eukaryota</taxon>
        <taxon>Fungi</taxon>
        <taxon>Dikarya</taxon>
        <taxon>Ascomycota</taxon>
        <taxon>Pezizomycotina</taxon>
        <taxon>Dothideomycetes</taxon>
        <taxon>Dothideomycetes incertae sedis</taxon>
        <taxon>Botryosphaeriales</taxon>
        <taxon>Aplosporellaceae</taxon>
        <taxon>Aplosporella</taxon>
    </lineage>
</organism>
<dbReference type="Gene3D" id="3.40.50.1910">
    <property type="match status" value="1"/>
</dbReference>
<proteinExistence type="inferred from homology"/>
<evidence type="ECO:0008006" key="5">
    <source>
        <dbReference type="Google" id="ProtNLM"/>
    </source>
</evidence>
<evidence type="ECO:0000313" key="4">
    <source>
        <dbReference type="Proteomes" id="UP000799438"/>
    </source>
</evidence>
<comment type="similarity">
    <text evidence="1">Belongs to the STXBP/unc-18/SEC1 family.</text>
</comment>
<dbReference type="InterPro" id="IPR027482">
    <property type="entry name" value="Sec1-like_dom2"/>
</dbReference>
<dbReference type="PANTHER" id="PTHR11679">
    <property type="entry name" value="VESICLE PROTEIN SORTING-ASSOCIATED"/>
    <property type="match status" value="1"/>
</dbReference>
<dbReference type="InterPro" id="IPR043154">
    <property type="entry name" value="Sec-1-like_dom1"/>
</dbReference>
<dbReference type="OrthoDB" id="10262287at2759"/>
<name>A0A6A6BTZ9_9PEZI</name>
<dbReference type="InterPro" id="IPR036045">
    <property type="entry name" value="Sec1-like_sf"/>
</dbReference>
<dbReference type="GO" id="GO:0016192">
    <property type="term" value="P:vesicle-mediated transport"/>
    <property type="evidence" value="ECO:0007669"/>
    <property type="project" value="InterPro"/>
</dbReference>
<accession>A0A6A6BTZ9</accession>
<evidence type="ECO:0000256" key="1">
    <source>
        <dbReference type="ARBA" id="ARBA00009884"/>
    </source>
</evidence>
<dbReference type="Proteomes" id="UP000799438">
    <property type="component" value="Unassembled WGS sequence"/>
</dbReference>
<feature type="compositionally biased region" description="Low complexity" evidence="2">
    <location>
        <begin position="567"/>
        <end position="579"/>
    </location>
</feature>
<evidence type="ECO:0000313" key="3">
    <source>
        <dbReference type="EMBL" id="KAF2146694.1"/>
    </source>
</evidence>